<dbReference type="SUPFAM" id="SSF54593">
    <property type="entry name" value="Glyoxalase/Bleomycin resistance protein/Dihydroxybiphenyl dioxygenase"/>
    <property type="match status" value="1"/>
</dbReference>
<keyword evidence="3" id="KW-1185">Reference proteome</keyword>
<proteinExistence type="predicted"/>
<feature type="domain" description="VOC" evidence="1">
    <location>
        <begin position="3"/>
        <end position="125"/>
    </location>
</feature>
<dbReference type="PROSITE" id="PS51819">
    <property type="entry name" value="VOC"/>
    <property type="match status" value="1"/>
</dbReference>
<name>A0A345NNJ1_9MICO</name>
<dbReference type="InterPro" id="IPR041581">
    <property type="entry name" value="Glyoxalase_6"/>
</dbReference>
<accession>A0A345NNJ1</accession>
<gene>
    <name evidence="2" type="ORF">DV701_11115</name>
</gene>
<dbReference type="InterPro" id="IPR037523">
    <property type="entry name" value="VOC_core"/>
</dbReference>
<evidence type="ECO:0000313" key="3">
    <source>
        <dbReference type="Proteomes" id="UP000253790"/>
    </source>
</evidence>
<dbReference type="PANTHER" id="PTHR35908">
    <property type="entry name" value="HYPOTHETICAL FUSION PROTEIN"/>
    <property type="match status" value="1"/>
</dbReference>
<dbReference type="AlphaFoldDB" id="A0A345NNJ1"/>
<dbReference type="OrthoDB" id="1645442at2"/>
<evidence type="ECO:0000259" key="1">
    <source>
        <dbReference type="PROSITE" id="PS51819"/>
    </source>
</evidence>
<reference evidence="2 3" key="1">
    <citation type="submission" date="2018-07" db="EMBL/GenBank/DDBJ databases">
        <title>Complete genome sequencing of Ornithinimicrobium sp. AMA3305.</title>
        <authorList>
            <person name="Bae J.-W."/>
        </authorList>
    </citation>
    <scope>NUCLEOTIDE SEQUENCE [LARGE SCALE GENOMIC DNA]</scope>
    <source>
        <strain evidence="2 3">AMA3305</strain>
    </source>
</reference>
<dbReference type="EMBL" id="CP031229">
    <property type="protein sequence ID" value="AXH96599.1"/>
    <property type="molecule type" value="Genomic_DNA"/>
</dbReference>
<protein>
    <submittedName>
        <fullName evidence="2">VOC family protein</fullName>
    </submittedName>
</protein>
<dbReference type="PANTHER" id="PTHR35908:SF1">
    <property type="entry name" value="CONSERVED PROTEIN"/>
    <property type="match status" value="1"/>
</dbReference>
<dbReference type="KEGG" id="orn:DV701_11115"/>
<dbReference type="Pfam" id="PF18029">
    <property type="entry name" value="Glyoxalase_6"/>
    <property type="match status" value="1"/>
</dbReference>
<dbReference type="RefSeq" id="WP_114928364.1">
    <property type="nucleotide sequence ID" value="NZ_CP031229.1"/>
</dbReference>
<sequence>MKVIRRVIVFDASDIEAESRFWAGLLGGEVHRDEDWHSIVVNGEWVMGVQLAPNHAAPEWPSGQQQQQVHLDLHVEDLAQAGRLAVALGGRQLQAAKRPADNPDGNEMFAVYASPAGHPLCFGVH</sequence>
<dbReference type="Gene3D" id="3.10.180.10">
    <property type="entry name" value="2,3-Dihydroxybiphenyl 1,2-Dioxygenase, domain 1"/>
    <property type="match status" value="1"/>
</dbReference>
<dbReference type="CDD" id="cd06587">
    <property type="entry name" value="VOC"/>
    <property type="match status" value="1"/>
</dbReference>
<evidence type="ECO:0000313" key="2">
    <source>
        <dbReference type="EMBL" id="AXH96599.1"/>
    </source>
</evidence>
<dbReference type="InterPro" id="IPR029068">
    <property type="entry name" value="Glyas_Bleomycin-R_OHBP_Dase"/>
</dbReference>
<organism evidence="2 3">
    <name type="scientific">Ornithinimicrobium avium</name>
    <dbReference type="NCBI Taxonomy" id="2283195"/>
    <lineage>
        <taxon>Bacteria</taxon>
        <taxon>Bacillati</taxon>
        <taxon>Actinomycetota</taxon>
        <taxon>Actinomycetes</taxon>
        <taxon>Micrococcales</taxon>
        <taxon>Ornithinimicrobiaceae</taxon>
        <taxon>Ornithinimicrobium</taxon>
    </lineage>
</organism>
<dbReference type="Proteomes" id="UP000253790">
    <property type="component" value="Chromosome"/>
</dbReference>